<proteinExistence type="predicted"/>
<name>A0A0K2U1I9_LEPSM</name>
<evidence type="ECO:0000313" key="1">
    <source>
        <dbReference type="EMBL" id="CDW32144.1"/>
    </source>
</evidence>
<protein>
    <submittedName>
        <fullName evidence="1">Uncharacterized protein</fullName>
    </submittedName>
</protein>
<dbReference type="EMBL" id="HACA01014783">
    <property type="protein sequence ID" value="CDW32144.1"/>
    <property type="molecule type" value="Transcribed_RNA"/>
</dbReference>
<dbReference type="AlphaFoldDB" id="A0A0K2U1I9"/>
<sequence length="86" mass="9942">MESRCLEESIRRRVNWIFLGTGGMDGCRFIYPIVPEERSIQMIMNEMTFRADPTPHFPPSAVSPPLYILKANTLEGENVTRTHKFI</sequence>
<accession>A0A0K2U1I9</accession>
<organism evidence="1">
    <name type="scientific">Lepeophtheirus salmonis</name>
    <name type="common">Salmon louse</name>
    <name type="synonym">Caligus salmonis</name>
    <dbReference type="NCBI Taxonomy" id="72036"/>
    <lineage>
        <taxon>Eukaryota</taxon>
        <taxon>Metazoa</taxon>
        <taxon>Ecdysozoa</taxon>
        <taxon>Arthropoda</taxon>
        <taxon>Crustacea</taxon>
        <taxon>Multicrustacea</taxon>
        <taxon>Hexanauplia</taxon>
        <taxon>Copepoda</taxon>
        <taxon>Siphonostomatoida</taxon>
        <taxon>Caligidae</taxon>
        <taxon>Lepeophtheirus</taxon>
    </lineage>
</organism>
<reference evidence="1" key="1">
    <citation type="submission" date="2014-05" db="EMBL/GenBank/DDBJ databases">
        <authorList>
            <person name="Chronopoulou M."/>
        </authorList>
    </citation>
    <scope>NUCLEOTIDE SEQUENCE</scope>
    <source>
        <tissue evidence="1">Whole organism</tissue>
    </source>
</reference>